<feature type="transmembrane region" description="Helical" evidence="6">
    <location>
        <begin position="171"/>
        <end position="193"/>
    </location>
</feature>
<evidence type="ECO:0000256" key="5">
    <source>
        <dbReference type="ARBA" id="ARBA00023136"/>
    </source>
</evidence>
<feature type="transmembrane region" description="Helical" evidence="6">
    <location>
        <begin position="115"/>
        <end position="132"/>
    </location>
</feature>
<dbReference type="InterPro" id="IPR050930">
    <property type="entry name" value="MFS_Vesicular_Transporter"/>
</dbReference>
<dbReference type="InterPro" id="IPR020846">
    <property type="entry name" value="MFS_dom"/>
</dbReference>
<evidence type="ECO:0000313" key="8">
    <source>
        <dbReference type="EMBL" id="RXE55626.1"/>
    </source>
</evidence>
<keyword evidence="9" id="KW-1185">Reference proteome</keyword>
<keyword evidence="3 6" id="KW-0812">Transmembrane</keyword>
<feature type="domain" description="Major facilitator superfamily (MFS) profile" evidence="7">
    <location>
        <begin position="19"/>
        <end position="393"/>
    </location>
</feature>
<feature type="transmembrane region" description="Helical" evidence="6">
    <location>
        <begin position="85"/>
        <end position="103"/>
    </location>
</feature>
<feature type="transmembrane region" description="Helical" evidence="6">
    <location>
        <begin position="20"/>
        <end position="41"/>
    </location>
</feature>
<evidence type="ECO:0000256" key="4">
    <source>
        <dbReference type="ARBA" id="ARBA00022989"/>
    </source>
</evidence>
<comment type="subcellular location">
    <subcellularLocation>
        <location evidence="1">Membrane</location>
        <topology evidence="1">Multi-pass membrane protein</topology>
    </subcellularLocation>
</comment>
<evidence type="ECO:0000256" key="2">
    <source>
        <dbReference type="ARBA" id="ARBA00022448"/>
    </source>
</evidence>
<dbReference type="Gene3D" id="1.20.1250.20">
    <property type="entry name" value="MFS general substrate transporter like domains"/>
    <property type="match status" value="1"/>
</dbReference>
<dbReference type="GO" id="GO:0022857">
    <property type="term" value="F:transmembrane transporter activity"/>
    <property type="evidence" value="ECO:0007669"/>
    <property type="project" value="InterPro"/>
</dbReference>
<comment type="caution">
    <text evidence="8">The sequence shown here is derived from an EMBL/GenBank/DDBJ whole genome shotgun (WGS) entry which is preliminary data.</text>
</comment>
<dbReference type="PANTHER" id="PTHR23506">
    <property type="entry name" value="GH10249P"/>
    <property type="match status" value="1"/>
</dbReference>
<dbReference type="GO" id="GO:0016020">
    <property type="term" value="C:membrane"/>
    <property type="evidence" value="ECO:0007669"/>
    <property type="project" value="UniProtKB-SubCell"/>
</dbReference>
<dbReference type="PANTHER" id="PTHR23506:SF23">
    <property type="entry name" value="GH10249P"/>
    <property type="match status" value="1"/>
</dbReference>
<accession>A0A498H192</accession>
<feature type="transmembrane region" description="Helical" evidence="6">
    <location>
        <begin position="219"/>
        <end position="240"/>
    </location>
</feature>
<feature type="transmembrane region" description="Helical" evidence="6">
    <location>
        <begin position="342"/>
        <end position="362"/>
    </location>
</feature>
<dbReference type="RefSeq" id="WP_128693305.1">
    <property type="nucleotide sequence ID" value="NZ_LHQS01000002.1"/>
</dbReference>
<evidence type="ECO:0000259" key="7">
    <source>
        <dbReference type="PROSITE" id="PS50850"/>
    </source>
</evidence>
<dbReference type="EMBL" id="LHQS01000002">
    <property type="protein sequence ID" value="RXE55626.1"/>
    <property type="molecule type" value="Genomic_DNA"/>
</dbReference>
<sequence length="394" mass="41540">MEERVGTESAEKIREASRVFNVLFISVFSAMLGLGIIVPLLPFYAESLGASGIWIGIIFSGFAISRAVFMPVIGNLSDRRGRRSFILVGLLIYTLLSLAYIAADSVYLLTAVRVLHGFASAMVIPIAMAYIADFAPHGEEGRYMGTFMIALFLGMGLGPLIGGVLQDLAGMNAVFLAMSFFSGISLLICLLLLPESCGTFRIRTPLFRTFLNRAMRPVLLFRVMNAFANGTFMVFLPLIAATLLDLSASEIGILISVSILSTALLQRAFGTLADRYGRVLLIVLGTAMVSASLIAIPYLSGFPALLVASAIVGLGGGVAVPAATAVVTVAGREIGQGSAMGAFNTAMSVGMVAAPLICGAVMDIAGVACVFLFSGIVSFLSIGAFWWLAADREN</sequence>
<dbReference type="InterPro" id="IPR036259">
    <property type="entry name" value="MFS_trans_sf"/>
</dbReference>
<feature type="transmembrane region" description="Helical" evidence="6">
    <location>
        <begin position="368"/>
        <end position="389"/>
    </location>
</feature>
<dbReference type="Pfam" id="PF07690">
    <property type="entry name" value="MFS_1"/>
    <property type="match status" value="2"/>
</dbReference>
<proteinExistence type="predicted"/>
<evidence type="ECO:0000313" key="9">
    <source>
        <dbReference type="Proteomes" id="UP000290932"/>
    </source>
</evidence>
<dbReference type="SUPFAM" id="SSF103473">
    <property type="entry name" value="MFS general substrate transporter"/>
    <property type="match status" value="1"/>
</dbReference>
<keyword evidence="4 6" id="KW-1133">Transmembrane helix</keyword>
<dbReference type="PRINTS" id="PR01035">
    <property type="entry name" value="TCRTETA"/>
</dbReference>
<dbReference type="CDD" id="cd17325">
    <property type="entry name" value="MFS_MdtG_SLC18_like"/>
    <property type="match status" value="1"/>
</dbReference>
<keyword evidence="5 6" id="KW-0472">Membrane</keyword>
<feature type="transmembrane region" description="Helical" evidence="6">
    <location>
        <begin position="246"/>
        <end position="265"/>
    </location>
</feature>
<evidence type="ECO:0000256" key="6">
    <source>
        <dbReference type="SAM" id="Phobius"/>
    </source>
</evidence>
<dbReference type="PROSITE" id="PS50850">
    <property type="entry name" value="MFS"/>
    <property type="match status" value="1"/>
</dbReference>
<dbReference type="Gene3D" id="1.20.1720.10">
    <property type="entry name" value="Multidrug resistance protein D"/>
    <property type="match status" value="1"/>
</dbReference>
<dbReference type="InterPro" id="IPR011701">
    <property type="entry name" value="MFS"/>
</dbReference>
<feature type="transmembrane region" description="Helical" evidence="6">
    <location>
        <begin position="53"/>
        <end position="73"/>
    </location>
</feature>
<organism evidence="8 9">
    <name type="scientific">Methanoculleus taiwanensis</name>
    <dbReference type="NCBI Taxonomy" id="1550565"/>
    <lineage>
        <taxon>Archaea</taxon>
        <taxon>Methanobacteriati</taxon>
        <taxon>Methanobacteriota</taxon>
        <taxon>Stenosarchaea group</taxon>
        <taxon>Methanomicrobia</taxon>
        <taxon>Methanomicrobiales</taxon>
        <taxon>Methanomicrobiaceae</taxon>
        <taxon>Methanoculleus</taxon>
    </lineage>
</organism>
<feature type="transmembrane region" description="Helical" evidence="6">
    <location>
        <begin position="305"/>
        <end position="330"/>
    </location>
</feature>
<feature type="transmembrane region" description="Helical" evidence="6">
    <location>
        <begin position="144"/>
        <end position="165"/>
    </location>
</feature>
<keyword evidence="2" id="KW-0813">Transport</keyword>
<dbReference type="OrthoDB" id="117970at2157"/>
<protein>
    <submittedName>
        <fullName evidence="8">MFS transporter</fullName>
    </submittedName>
</protein>
<reference evidence="8 9" key="1">
    <citation type="journal article" date="2015" name="Int. J. Syst. Evol. Microbiol.">
        <title>Methanoculleus taiwanensis sp. nov., a methanogen isolated from deep marine sediment at the deformation front area near Taiwan.</title>
        <authorList>
            <person name="Weng C.Y."/>
            <person name="Chen S.C."/>
            <person name="Lai M.C."/>
            <person name="Wu S.Y."/>
            <person name="Lin S."/>
            <person name="Yang T.F."/>
            <person name="Chen P.C."/>
        </authorList>
    </citation>
    <scope>NUCLEOTIDE SEQUENCE [LARGE SCALE GENOMIC DNA]</scope>
    <source>
        <strain evidence="8 9">CYW4</strain>
    </source>
</reference>
<gene>
    <name evidence="8" type="ORF">ABH15_05055</name>
</gene>
<evidence type="ECO:0000256" key="3">
    <source>
        <dbReference type="ARBA" id="ARBA00022692"/>
    </source>
</evidence>
<dbReference type="InterPro" id="IPR001958">
    <property type="entry name" value="Tet-R_TetA/multi-R_MdtG-like"/>
</dbReference>
<feature type="transmembrane region" description="Helical" evidence="6">
    <location>
        <begin position="277"/>
        <end position="299"/>
    </location>
</feature>
<dbReference type="AlphaFoldDB" id="A0A498H192"/>
<dbReference type="Proteomes" id="UP000290932">
    <property type="component" value="Unassembled WGS sequence"/>
</dbReference>
<name>A0A498H192_9EURY</name>
<evidence type="ECO:0000256" key="1">
    <source>
        <dbReference type="ARBA" id="ARBA00004141"/>
    </source>
</evidence>